<dbReference type="RefSeq" id="WP_168104665.1">
    <property type="nucleotide sequence ID" value="NZ_CP051215.1"/>
</dbReference>
<organism evidence="3 4">
    <name type="scientific">Spiroplasma platyhelix PALS-1</name>
    <dbReference type="NCBI Taxonomy" id="1276218"/>
    <lineage>
        <taxon>Bacteria</taxon>
        <taxon>Bacillati</taxon>
        <taxon>Mycoplasmatota</taxon>
        <taxon>Mollicutes</taxon>
        <taxon>Entomoplasmatales</taxon>
        <taxon>Spiroplasmataceae</taxon>
        <taxon>Spiroplasma</taxon>
    </lineage>
</organism>
<accession>A0A846U3Y4</accession>
<feature type="transmembrane region" description="Helical" evidence="2">
    <location>
        <begin position="12"/>
        <end position="33"/>
    </location>
</feature>
<reference evidence="3 4" key="1">
    <citation type="submission" date="2020-04" db="EMBL/GenBank/DDBJ databases">
        <title>Complete genome sequence of Spiroplasma platyhelix ATCC 51748, an insect isolate.</title>
        <authorList>
            <person name="Green E.A."/>
            <person name="Klassen J.L."/>
        </authorList>
    </citation>
    <scope>NUCLEOTIDE SEQUENCE [LARGE SCALE GENOMIC DNA]</scope>
    <source>
        <strain evidence="3 4">PALS-1</strain>
    </source>
</reference>
<dbReference type="Proteomes" id="UP000584587">
    <property type="component" value="Unassembled WGS sequence"/>
</dbReference>
<dbReference type="GO" id="GO:0005940">
    <property type="term" value="C:septin ring"/>
    <property type="evidence" value="ECO:0007669"/>
    <property type="project" value="InterPro"/>
</dbReference>
<keyword evidence="2" id="KW-0812">Transmembrane</keyword>
<evidence type="ECO:0000256" key="1">
    <source>
        <dbReference type="SAM" id="Coils"/>
    </source>
</evidence>
<evidence type="ECO:0000313" key="4">
    <source>
        <dbReference type="Proteomes" id="UP000584587"/>
    </source>
</evidence>
<dbReference type="EMBL" id="JAAVVK010000001">
    <property type="protein sequence ID" value="NKE38187.1"/>
    <property type="molecule type" value="Genomic_DNA"/>
</dbReference>
<dbReference type="GO" id="GO:0016020">
    <property type="term" value="C:membrane"/>
    <property type="evidence" value="ECO:0007669"/>
    <property type="project" value="UniProtKB-SubCell"/>
</dbReference>
<keyword evidence="1" id="KW-0175">Coiled coil</keyword>
<comment type="caution">
    <text evidence="3">The sequence shown here is derived from an EMBL/GenBank/DDBJ whole genome shotgun (WGS) entry which is preliminary data.</text>
</comment>
<evidence type="ECO:0008006" key="5">
    <source>
        <dbReference type="Google" id="ProtNLM"/>
    </source>
</evidence>
<keyword evidence="2" id="KW-1133">Transmembrane helix</keyword>
<dbReference type="AlphaFoldDB" id="A0A846U3Y4"/>
<dbReference type="GO" id="GO:0000921">
    <property type="term" value="P:septin ring assembly"/>
    <property type="evidence" value="ECO:0007669"/>
    <property type="project" value="InterPro"/>
</dbReference>
<keyword evidence="2" id="KW-0472">Membrane</keyword>
<gene>
    <name evidence="3" type="ORF">HER12_00235</name>
</gene>
<sequence>MIIDFTTTKILFLTVIILLFIVLITSTIILIIISNIKNKKNQILKNLEYCQNINLKDRLKRINGIIKTNTQYENIFNIWINRYQKLLKQDCQKIVKDFWKIIDLEKNKDYVARNELIKITFVASNKTKEQTKKLLIEIDYFISIDQLIREYQLFFKQNFNYLQSEIIKINLQSEINQEQLTEIINVLEIKFKDLENFVNQAQFSFVISTLSEIAIGTTVLAEILVNLPNLSHQVYHLIPARINAIKKQLEYQSYDHNLIISFSVLEANINHKLQVAKKLINNLQYKKSKNEIKEILFALNKFNTDLKEEDNFNNIFSQYYQQFLDLSLNLNHVFDNLNQDFDDLDQTQNGIQNGNEVNNLKNIIYQQISIITDIQNEITIEIEKTDKDLTYQQLLMLLRDLLENNIIAFNSLTKYNQLLIEEIKPKLIISSSLNKLNSTMLQVENILSNFKYKYLSSQYNQMFLNLEDKIKNLTDTIENNVDLDLNVVIKELNLLQNQSFQLYQQIKIAITFYQLSNATLVYANRYRQDNEQANFQFQNIEENLKQQNYQQALVNLINLIQ</sequence>
<name>A0A846U3Y4_9MOLU</name>
<feature type="coiled-coil region" evidence="1">
    <location>
        <begin position="523"/>
        <end position="550"/>
    </location>
</feature>
<keyword evidence="4" id="KW-1185">Reference proteome</keyword>
<evidence type="ECO:0000313" key="3">
    <source>
        <dbReference type="EMBL" id="NKE38187.1"/>
    </source>
</evidence>
<protein>
    <recommendedName>
        <fullName evidence="5">Septation ring formation regulator</fullName>
    </recommendedName>
</protein>
<evidence type="ECO:0000256" key="2">
    <source>
        <dbReference type="SAM" id="Phobius"/>
    </source>
</evidence>
<proteinExistence type="predicted"/>